<feature type="region of interest" description="Disordered" evidence="1">
    <location>
        <begin position="1"/>
        <end position="25"/>
    </location>
</feature>
<accession>A0A430Q4R4</accession>
<dbReference type="Gene3D" id="1.10.150.50">
    <property type="entry name" value="Transcription Factor, Ets-1"/>
    <property type="match status" value="1"/>
</dbReference>
<protein>
    <recommendedName>
        <fullName evidence="4">SAM domain-containing protein</fullName>
    </recommendedName>
</protein>
<gene>
    <name evidence="2" type="ORF">DC041_0012208</name>
</gene>
<evidence type="ECO:0000256" key="1">
    <source>
        <dbReference type="SAM" id="MobiDB-lite"/>
    </source>
</evidence>
<sequence length="466" mass="53139">RKEVLSSAPTSPNSSDNETPGPISSMKFQYRKDSRKCFRKITSQTNWRKRQGMTFRCGPFFSRTHNGLVNSPYQSDVSQSAPSSPTIDTYETLPLIPNASTIDQVTEQISSKPFNITVHSNLLHTDSKNDEYKNLGSSYFTTNKVKYSESTLLCLMQRLGIQSVWPCLLEHGVVDVDRLSKLTRNELIEMGVTDAETRATLMTAAQLLTDSWLIYDSTIRTKSVNLKPLDKCSVVVDGFLEKTSIPFRNPSLFHRTLNRSFGKNSKDLYDTQNIHDSGISSGTDITSSCLTYKPQYTNFCNNTNTNSNNNNNESTSHLEGITSGKSERMEQYQSRFLTLKILMMSALFLRQYQIELLRLITSHKDVCIDLMVITYDLTDTSRYSNYKFAIYNITNSRLDHVYNQWGYGQQMPTEHNGSVKMTSYEEINLNMPIRQNVGSYQTINSDKNSFQNADATEKWNHHLVII</sequence>
<dbReference type="InterPro" id="IPR013761">
    <property type="entry name" value="SAM/pointed_sf"/>
</dbReference>
<proteinExistence type="predicted"/>
<reference evidence="2 3" key="1">
    <citation type="journal article" date="2019" name="PLoS Pathog.">
        <title>Genome sequence of the bovine parasite Schistosoma bovis Tanzania.</title>
        <authorList>
            <person name="Oey H."/>
            <person name="Zakrzewski M."/>
            <person name="Gobert G."/>
            <person name="Gravermann K."/>
            <person name="Stoye J."/>
            <person name="Jones M."/>
            <person name="Mcmanus D."/>
            <person name="Krause L."/>
        </authorList>
    </citation>
    <scope>NUCLEOTIDE SEQUENCE [LARGE SCALE GENOMIC DNA]</scope>
    <source>
        <strain evidence="2 3">TAN1997</strain>
    </source>
</reference>
<name>A0A430Q4R4_SCHBO</name>
<dbReference type="EMBL" id="QMKO01002737">
    <property type="protein sequence ID" value="RTG82690.1"/>
    <property type="molecule type" value="Genomic_DNA"/>
</dbReference>
<evidence type="ECO:0000313" key="2">
    <source>
        <dbReference type="EMBL" id="RTG82690.1"/>
    </source>
</evidence>
<keyword evidence="3" id="KW-1185">Reference proteome</keyword>
<feature type="non-terminal residue" evidence="2">
    <location>
        <position position="1"/>
    </location>
</feature>
<dbReference type="AlphaFoldDB" id="A0A430Q4R4"/>
<evidence type="ECO:0008006" key="4">
    <source>
        <dbReference type="Google" id="ProtNLM"/>
    </source>
</evidence>
<dbReference type="STRING" id="6184.A0A430Q4R4"/>
<dbReference type="SUPFAM" id="SSF47769">
    <property type="entry name" value="SAM/Pointed domain"/>
    <property type="match status" value="1"/>
</dbReference>
<organism evidence="2 3">
    <name type="scientific">Schistosoma bovis</name>
    <name type="common">Blood fluke</name>
    <dbReference type="NCBI Taxonomy" id="6184"/>
    <lineage>
        <taxon>Eukaryota</taxon>
        <taxon>Metazoa</taxon>
        <taxon>Spiralia</taxon>
        <taxon>Lophotrochozoa</taxon>
        <taxon>Platyhelminthes</taxon>
        <taxon>Trematoda</taxon>
        <taxon>Digenea</taxon>
        <taxon>Strigeidida</taxon>
        <taxon>Schistosomatoidea</taxon>
        <taxon>Schistosomatidae</taxon>
        <taxon>Schistosoma</taxon>
    </lineage>
</organism>
<dbReference type="Proteomes" id="UP000290809">
    <property type="component" value="Unassembled WGS sequence"/>
</dbReference>
<evidence type="ECO:0000313" key="3">
    <source>
        <dbReference type="Proteomes" id="UP000290809"/>
    </source>
</evidence>
<comment type="caution">
    <text evidence="2">The sequence shown here is derived from an EMBL/GenBank/DDBJ whole genome shotgun (WGS) entry which is preliminary data.</text>
</comment>
<feature type="compositionally biased region" description="Polar residues" evidence="1">
    <location>
        <begin position="7"/>
        <end position="18"/>
    </location>
</feature>